<accession>M2TJH9</accession>
<dbReference type="EMBL" id="KB445584">
    <property type="protein sequence ID" value="EMD86639.1"/>
    <property type="molecule type" value="Genomic_DNA"/>
</dbReference>
<keyword evidence="2" id="KW-1185">Reference proteome</keyword>
<dbReference type="HOGENOM" id="CLU_3050169_0_0_1"/>
<dbReference type="AlphaFoldDB" id="M2TJH9"/>
<evidence type="ECO:0000313" key="2">
    <source>
        <dbReference type="Proteomes" id="UP000016936"/>
    </source>
</evidence>
<reference evidence="1 2" key="1">
    <citation type="journal article" date="2012" name="PLoS Pathog.">
        <title>Diverse lifestyles and strategies of plant pathogenesis encoded in the genomes of eighteen Dothideomycetes fungi.</title>
        <authorList>
            <person name="Ohm R.A."/>
            <person name="Feau N."/>
            <person name="Henrissat B."/>
            <person name="Schoch C.L."/>
            <person name="Horwitz B.A."/>
            <person name="Barry K.W."/>
            <person name="Condon B.J."/>
            <person name="Copeland A.C."/>
            <person name="Dhillon B."/>
            <person name="Glaser F."/>
            <person name="Hesse C.N."/>
            <person name="Kosti I."/>
            <person name="LaButti K."/>
            <person name="Lindquist E.A."/>
            <person name="Lucas S."/>
            <person name="Salamov A.A."/>
            <person name="Bradshaw R.E."/>
            <person name="Ciuffetti L."/>
            <person name="Hamelin R.C."/>
            <person name="Kema G.H.J."/>
            <person name="Lawrence C."/>
            <person name="Scott J.A."/>
            <person name="Spatafora J.W."/>
            <person name="Turgeon B.G."/>
            <person name="de Wit P.J.G.M."/>
            <person name="Zhong S."/>
            <person name="Goodwin S.B."/>
            <person name="Grigoriev I.V."/>
        </authorList>
    </citation>
    <scope>NUCLEOTIDE SEQUENCE [LARGE SCALE GENOMIC DNA]</scope>
    <source>
        <strain evidence="2">C5 / ATCC 48332 / race O</strain>
    </source>
</reference>
<reference evidence="2" key="2">
    <citation type="journal article" date="2013" name="PLoS Genet.">
        <title>Comparative genome structure, secondary metabolite, and effector coding capacity across Cochliobolus pathogens.</title>
        <authorList>
            <person name="Condon B.J."/>
            <person name="Leng Y."/>
            <person name="Wu D."/>
            <person name="Bushley K.E."/>
            <person name="Ohm R.A."/>
            <person name="Otillar R."/>
            <person name="Martin J."/>
            <person name="Schackwitz W."/>
            <person name="Grimwood J."/>
            <person name="MohdZainudin N."/>
            <person name="Xue C."/>
            <person name="Wang R."/>
            <person name="Manning V.A."/>
            <person name="Dhillon B."/>
            <person name="Tu Z.J."/>
            <person name="Steffenson B.J."/>
            <person name="Salamov A."/>
            <person name="Sun H."/>
            <person name="Lowry S."/>
            <person name="LaButti K."/>
            <person name="Han J."/>
            <person name="Copeland A."/>
            <person name="Lindquist E."/>
            <person name="Barry K."/>
            <person name="Schmutz J."/>
            <person name="Baker S.E."/>
            <person name="Ciuffetti L.M."/>
            <person name="Grigoriev I.V."/>
            <person name="Zhong S."/>
            <person name="Turgeon B.G."/>
        </authorList>
    </citation>
    <scope>NUCLEOTIDE SEQUENCE [LARGE SCALE GENOMIC DNA]</scope>
    <source>
        <strain evidence="2">C5 / ATCC 48332 / race O</strain>
    </source>
</reference>
<proteinExistence type="predicted"/>
<name>M2TJH9_COCH5</name>
<protein>
    <submittedName>
        <fullName evidence="1">Uncharacterized protein</fullName>
    </submittedName>
</protein>
<organism evidence="1 2">
    <name type="scientific">Cochliobolus heterostrophus (strain C5 / ATCC 48332 / race O)</name>
    <name type="common">Southern corn leaf blight fungus</name>
    <name type="synonym">Bipolaris maydis</name>
    <dbReference type="NCBI Taxonomy" id="701091"/>
    <lineage>
        <taxon>Eukaryota</taxon>
        <taxon>Fungi</taxon>
        <taxon>Dikarya</taxon>
        <taxon>Ascomycota</taxon>
        <taxon>Pezizomycotina</taxon>
        <taxon>Dothideomycetes</taxon>
        <taxon>Pleosporomycetidae</taxon>
        <taxon>Pleosporales</taxon>
        <taxon>Pleosporineae</taxon>
        <taxon>Pleosporaceae</taxon>
        <taxon>Bipolaris</taxon>
    </lineage>
</organism>
<dbReference type="Proteomes" id="UP000016936">
    <property type="component" value="Unassembled WGS sequence"/>
</dbReference>
<gene>
    <name evidence="1" type="ORF">COCHEDRAFT_1023847</name>
</gene>
<sequence>MVLFVVGNHLTYHCTKQSRIQAGNLRIVRRADRRTSRLKPAVRSIIARPSGRKR</sequence>
<evidence type="ECO:0000313" key="1">
    <source>
        <dbReference type="EMBL" id="EMD86639.1"/>
    </source>
</evidence>